<gene>
    <name evidence="6" type="ORF">THAPS_35314</name>
</gene>
<dbReference type="PIRSF" id="PIRSF000303">
    <property type="entry name" value="Glutathion_perox"/>
    <property type="match status" value="1"/>
</dbReference>
<reference evidence="6 7" key="2">
    <citation type="journal article" date="2008" name="Nature">
        <title>The Phaeodactylum genome reveals the evolutionary history of diatom genomes.</title>
        <authorList>
            <person name="Bowler C."/>
            <person name="Allen A.E."/>
            <person name="Badger J.H."/>
            <person name="Grimwood J."/>
            <person name="Jabbari K."/>
            <person name="Kuo A."/>
            <person name="Maheswari U."/>
            <person name="Martens C."/>
            <person name="Maumus F."/>
            <person name="Otillar R.P."/>
            <person name="Rayko E."/>
            <person name="Salamov A."/>
            <person name="Vandepoele K."/>
            <person name="Beszteri B."/>
            <person name="Gruber A."/>
            <person name="Heijde M."/>
            <person name="Katinka M."/>
            <person name="Mock T."/>
            <person name="Valentin K."/>
            <person name="Verret F."/>
            <person name="Berges J.A."/>
            <person name="Brownlee C."/>
            <person name="Cadoret J.P."/>
            <person name="Chiovitti A."/>
            <person name="Choi C.J."/>
            <person name="Coesel S."/>
            <person name="De Martino A."/>
            <person name="Detter J.C."/>
            <person name="Durkin C."/>
            <person name="Falciatore A."/>
            <person name="Fournet J."/>
            <person name="Haruta M."/>
            <person name="Huysman M.J."/>
            <person name="Jenkins B.D."/>
            <person name="Jiroutova K."/>
            <person name="Jorgensen R.E."/>
            <person name="Joubert Y."/>
            <person name="Kaplan A."/>
            <person name="Kroger N."/>
            <person name="Kroth P.G."/>
            <person name="La Roche J."/>
            <person name="Lindquist E."/>
            <person name="Lommer M."/>
            <person name="Martin-Jezequel V."/>
            <person name="Lopez P.J."/>
            <person name="Lucas S."/>
            <person name="Mangogna M."/>
            <person name="McGinnis K."/>
            <person name="Medlin L.K."/>
            <person name="Montsant A."/>
            <person name="Oudot-Le Secq M.P."/>
            <person name="Napoli C."/>
            <person name="Obornik M."/>
            <person name="Parker M.S."/>
            <person name="Petit J.L."/>
            <person name="Porcel B.M."/>
            <person name="Poulsen N."/>
            <person name="Robison M."/>
            <person name="Rychlewski L."/>
            <person name="Rynearson T.A."/>
            <person name="Schmutz J."/>
            <person name="Shapiro H."/>
            <person name="Siaut M."/>
            <person name="Stanley M."/>
            <person name="Sussman M.R."/>
            <person name="Taylor A.R."/>
            <person name="Vardi A."/>
            <person name="von Dassow P."/>
            <person name="Vyverman W."/>
            <person name="Willis A."/>
            <person name="Wyrwicz L.S."/>
            <person name="Rokhsar D.S."/>
            <person name="Weissenbach J."/>
            <person name="Armbrust E.V."/>
            <person name="Green B.R."/>
            <person name="Van de Peer Y."/>
            <person name="Grigoriev I.V."/>
        </authorList>
    </citation>
    <scope>NUCLEOTIDE SEQUENCE [LARGE SCALE GENOMIC DNA]</scope>
    <source>
        <strain evidence="6 7">CCMP1335</strain>
    </source>
</reference>
<dbReference type="eggNOG" id="KOG1651">
    <property type="taxonomic scope" value="Eukaryota"/>
</dbReference>
<reference evidence="6 7" key="1">
    <citation type="journal article" date="2004" name="Science">
        <title>The genome of the diatom Thalassiosira pseudonana: ecology, evolution, and metabolism.</title>
        <authorList>
            <person name="Armbrust E.V."/>
            <person name="Berges J.A."/>
            <person name="Bowler C."/>
            <person name="Green B.R."/>
            <person name="Martinez D."/>
            <person name="Putnam N.H."/>
            <person name="Zhou S."/>
            <person name="Allen A.E."/>
            <person name="Apt K.E."/>
            <person name="Bechner M."/>
            <person name="Brzezinski M.A."/>
            <person name="Chaal B.K."/>
            <person name="Chiovitti A."/>
            <person name="Davis A.K."/>
            <person name="Demarest M.S."/>
            <person name="Detter J.C."/>
            <person name="Glavina T."/>
            <person name="Goodstein D."/>
            <person name="Hadi M.Z."/>
            <person name="Hellsten U."/>
            <person name="Hildebrand M."/>
            <person name="Jenkins B.D."/>
            <person name="Jurka J."/>
            <person name="Kapitonov V.V."/>
            <person name="Kroger N."/>
            <person name="Lau W.W."/>
            <person name="Lane T.W."/>
            <person name="Larimer F.W."/>
            <person name="Lippmeier J.C."/>
            <person name="Lucas S."/>
            <person name="Medina M."/>
            <person name="Montsant A."/>
            <person name="Obornik M."/>
            <person name="Parker M.S."/>
            <person name="Palenik B."/>
            <person name="Pazour G.J."/>
            <person name="Richardson P.M."/>
            <person name="Rynearson T.A."/>
            <person name="Saito M.A."/>
            <person name="Schwartz D.C."/>
            <person name="Thamatrakoln K."/>
            <person name="Valentin K."/>
            <person name="Vardi A."/>
            <person name="Wilkerson F.P."/>
            <person name="Rokhsar D.S."/>
        </authorList>
    </citation>
    <scope>NUCLEOTIDE SEQUENCE [LARGE SCALE GENOMIC DNA]</scope>
    <source>
        <strain evidence="6 7">CCMP1335</strain>
    </source>
</reference>
<dbReference type="HOGENOM" id="CLU_029507_0_1_1"/>
<dbReference type="PANTHER" id="PTHR11592:SF132">
    <property type="entry name" value="GLUTATHIONE PEROXIDASE 7, CHLOROPLASTIC-RELATED"/>
    <property type="match status" value="1"/>
</dbReference>
<dbReference type="STRING" id="35128.B5YP25"/>
<dbReference type="PROSITE" id="PS00763">
    <property type="entry name" value="GLUTATHIONE_PEROXID_2"/>
    <property type="match status" value="1"/>
</dbReference>
<dbReference type="OMA" id="TFPMTEK"/>
<protein>
    <recommendedName>
        <fullName evidence="5">Glutathione peroxidase</fullName>
    </recommendedName>
</protein>
<dbReference type="FunFam" id="3.40.30.10:FF:000314">
    <property type="entry name" value="Glutathione peroxidase"/>
    <property type="match status" value="1"/>
</dbReference>
<dbReference type="Gene3D" id="3.40.30.10">
    <property type="entry name" value="Glutaredoxin"/>
    <property type="match status" value="1"/>
</dbReference>
<accession>B5YP25</accession>
<dbReference type="KEGG" id="tps:THAPS_35314"/>
<dbReference type="GeneID" id="7446584"/>
<evidence type="ECO:0000256" key="5">
    <source>
        <dbReference type="RuleBase" id="RU000499"/>
    </source>
</evidence>
<dbReference type="InParanoid" id="B5YP25"/>
<evidence type="ECO:0000256" key="1">
    <source>
        <dbReference type="ARBA" id="ARBA00006926"/>
    </source>
</evidence>
<dbReference type="PRINTS" id="PR01011">
    <property type="entry name" value="GLUTPROXDASE"/>
</dbReference>
<keyword evidence="2 5" id="KW-0575">Peroxidase</keyword>
<dbReference type="EMBL" id="CP001160">
    <property type="protein sequence ID" value="ACI64729.1"/>
    <property type="molecule type" value="Genomic_DNA"/>
</dbReference>
<evidence type="ECO:0000256" key="2">
    <source>
        <dbReference type="ARBA" id="ARBA00022559"/>
    </source>
</evidence>
<dbReference type="GO" id="GO:0006979">
    <property type="term" value="P:response to oxidative stress"/>
    <property type="evidence" value="ECO:0007669"/>
    <property type="project" value="InterPro"/>
</dbReference>
<evidence type="ECO:0000256" key="3">
    <source>
        <dbReference type="ARBA" id="ARBA00023002"/>
    </source>
</evidence>
<dbReference type="InterPro" id="IPR000889">
    <property type="entry name" value="Glutathione_peroxidase"/>
</dbReference>
<keyword evidence="3 5" id="KW-0560">Oxidoreductase</keyword>
<organism evidence="6 7">
    <name type="scientific">Thalassiosira pseudonana</name>
    <name type="common">Marine diatom</name>
    <name type="synonym">Cyclotella nana</name>
    <dbReference type="NCBI Taxonomy" id="35128"/>
    <lineage>
        <taxon>Eukaryota</taxon>
        <taxon>Sar</taxon>
        <taxon>Stramenopiles</taxon>
        <taxon>Ochrophyta</taxon>
        <taxon>Bacillariophyta</taxon>
        <taxon>Coscinodiscophyceae</taxon>
        <taxon>Thalassiosirophycidae</taxon>
        <taxon>Thalassiosirales</taxon>
        <taxon>Thalassiosiraceae</taxon>
        <taxon>Thalassiosira</taxon>
    </lineage>
</organism>
<name>B5YP25_THAPS</name>
<evidence type="ECO:0000313" key="6">
    <source>
        <dbReference type="EMBL" id="ACI64729.1"/>
    </source>
</evidence>
<dbReference type="CDD" id="cd00340">
    <property type="entry name" value="GSH_Peroxidase"/>
    <property type="match status" value="1"/>
</dbReference>
<dbReference type="SUPFAM" id="SSF52833">
    <property type="entry name" value="Thioredoxin-like"/>
    <property type="match status" value="1"/>
</dbReference>
<comment type="similarity">
    <text evidence="1 5">Belongs to the glutathione peroxidase family.</text>
</comment>
<keyword evidence="7" id="KW-1185">Reference proteome</keyword>
<dbReference type="Pfam" id="PF00255">
    <property type="entry name" value="GSHPx"/>
    <property type="match status" value="1"/>
</dbReference>
<dbReference type="PROSITE" id="PS51355">
    <property type="entry name" value="GLUTATHIONE_PEROXID_3"/>
    <property type="match status" value="1"/>
</dbReference>
<dbReference type="RefSeq" id="XP_002296012.1">
    <property type="nucleotide sequence ID" value="XM_002295976.1"/>
</dbReference>
<dbReference type="FunCoup" id="B5YP25">
    <property type="interactions" value="181"/>
</dbReference>
<dbReference type="GO" id="GO:0004601">
    <property type="term" value="F:peroxidase activity"/>
    <property type="evidence" value="ECO:0000318"/>
    <property type="project" value="GO_Central"/>
</dbReference>
<evidence type="ECO:0000313" key="7">
    <source>
        <dbReference type="Proteomes" id="UP000001449"/>
    </source>
</evidence>
<evidence type="ECO:0000256" key="4">
    <source>
        <dbReference type="PIRSR" id="PIRSR000303-1"/>
    </source>
</evidence>
<dbReference type="PANTHER" id="PTHR11592">
    <property type="entry name" value="GLUTATHIONE PEROXIDASE"/>
    <property type="match status" value="1"/>
</dbReference>
<dbReference type="PaxDb" id="35128-Thaps35314"/>
<dbReference type="InterPro" id="IPR029760">
    <property type="entry name" value="GPX_CS"/>
</dbReference>
<dbReference type="AlphaFoldDB" id="B5YP25"/>
<dbReference type="InterPro" id="IPR036249">
    <property type="entry name" value="Thioredoxin-like_sf"/>
</dbReference>
<dbReference type="Proteomes" id="UP000001449">
    <property type="component" value="Chromosome 7"/>
</dbReference>
<feature type="active site" evidence="4">
    <location>
        <position position="45"/>
    </location>
</feature>
<feature type="non-terminal residue" evidence="6">
    <location>
        <position position="1"/>
    </location>
</feature>
<sequence>MNTEKKIGHITSFFELQAQDIDENVVKFDQFKGQVTVVANVASYCGYTESHYKGLTKLHRKYKSSPTKLNILAFPCNQFGEQEPETCSTIKRFATTKYGVEFTMMNKVDVNGLDASDVYLWLKKVAGPPRITWNFGTYFVVTPDGTVASFSGV</sequence>
<proteinExistence type="inferred from homology"/>